<name>A0A5C7EU18_9PROT</name>
<dbReference type="AlphaFoldDB" id="A0A5C7EU18"/>
<evidence type="ECO:0000256" key="8">
    <source>
        <dbReference type="ARBA" id="ARBA00022898"/>
    </source>
</evidence>
<dbReference type="InterPro" id="IPR005861">
    <property type="entry name" value="HisP_aminotrans"/>
</dbReference>
<keyword evidence="14" id="KW-1185">Reference proteome</keyword>
<evidence type="ECO:0000313" key="14">
    <source>
        <dbReference type="Proteomes" id="UP000321201"/>
    </source>
</evidence>
<dbReference type="RefSeq" id="WP_147800946.1">
    <property type="nucleotide sequence ID" value="NZ_VPFL01000027.1"/>
</dbReference>
<dbReference type="InterPro" id="IPR015424">
    <property type="entry name" value="PyrdxlP-dep_Trfase"/>
</dbReference>
<keyword evidence="9 11" id="KW-0368">Histidine biosynthesis</keyword>
<comment type="subunit">
    <text evidence="4 11">Homodimer.</text>
</comment>
<evidence type="ECO:0000256" key="11">
    <source>
        <dbReference type="HAMAP-Rule" id="MF_01023"/>
    </source>
</evidence>
<comment type="pathway">
    <text evidence="2 11">Amino-acid biosynthesis; L-histidine biosynthesis; L-histidine from 5-phospho-alpha-D-ribose 1-diphosphate: step 7/9.</text>
</comment>
<proteinExistence type="inferred from homology"/>
<dbReference type="CDD" id="cd00609">
    <property type="entry name" value="AAT_like"/>
    <property type="match status" value="1"/>
</dbReference>
<dbReference type="GO" id="GO:0004400">
    <property type="term" value="F:histidinol-phosphate transaminase activity"/>
    <property type="evidence" value="ECO:0007669"/>
    <property type="project" value="UniProtKB-UniRule"/>
</dbReference>
<organism evidence="13 14">
    <name type="scientific">Pelomicrobium methylotrophicum</name>
    <dbReference type="NCBI Taxonomy" id="2602750"/>
    <lineage>
        <taxon>Bacteria</taxon>
        <taxon>Pseudomonadati</taxon>
        <taxon>Pseudomonadota</taxon>
        <taxon>Hydrogenophilia</taxon>
        <taxon>Hydrogenophilia incertae sedis</taxon>
        <taxon>Pelomicrobium</taxon>
    </lineage>
</organism>
<dbReference type="HAMAP" id="MF_01023">
    <property type="entry name" value="HisC_aminotrans_2"/>
    <property type="match status" value="1"/>
</dbReference>
<reference evidence="13 14" key="1">
    <citation type="submission" date="2019-08" db="EMBL/GenBank/DDBJ databases">
        <title>Pelomicrobium methylotrophicum gen. nov., sp. nov. a moderately thermophilic, facultatively anaerobic, lithoautotrophic and methylotrophic bacterium isolated from a terrestrial mud volcano.</title>
        <authorList>
            <person name="Slobodkina G.B."/>
            <person name="Merkel A.Y."/>
            <person name="Slobodkin A.I."/>
        </authorList>
    </citation>
    <scope>NUCLEOTIDE SEQUENCE [LARGE SCALE GENOMIC DNA]</scope>
    <source>
        <strain evidence="13 14">SM250</strain>
    </source>
</reference>
<dbReference type="Gene3D" id="3.90.1150.10">
    <property type="entry name" value="Aspartate Aminotransferase, domain 1"/>
    <property type="match status" value="1"/>
</dbReference>
<protein>
    <recommendedName>
        <fullName evidence="11">Histidinol-phosphate aminotransferase</fullName>
        <ecNumber evidence="11">2.6.1.9</ecNumber>
    </recommendedName>
    <alternativeName>
        <fullName evidence="11">Imidazole acetol-phosphate transaminase</fullName>
    </alternativeName>
</protein>
<feature type="modified residue" description="N6-(pyridoxal phosphate)lysine" evidence="11">
    <location>
        <position position="217"/>
    </location>
</feature>
<gene>
    <name evidence="11" type="primary">hisC</name>
    <name evidence="13" type="ORF">FR698_14675</name>
</gene>
<dbReference type="GO" id="GO:0030170">
    <property type="term" value="F:pyridoxal phosphate binding"/>
    <property type="evidence" value="ECO:0007669"/>
    <property type="project" value="InterPro"/>
</dbReference>
<evidence type="ECO:0000256" key="6">
    <source>
        <dbReference type="ARBA" id="ARBA00022605"/>
    </source>
</evidence>
<evidence type="ECO:0000256" key="5">
    <source>
        <dbReference type="ARBA" id="ARBA00022576"/>
    </source>
</evidence>
<feature type="domain" description="Aminotransferase class I/classII large" evidence="12">
    <location>
        <begin position="27"/>
        <end position="351"/>
    </location>
</feature>
<dbReference type="EC" id="2.6.1.9" evidence="11"/>
<evidence type="ECO:0000313" key="13">
    <source>
        <dbReference type="EMBL" id="TXF10540.1"/>
    </source>
</evidence>
<dbReference type="InterPro" id="IPR015422">
    <property type="entry name" value="PyrdxlP-dep_Trfase_small"/>
</dbReference>
<dbReference type="InterPro" id="IPR015421">
    <property type="entry name" value="PyrdxlP-dep_Trfase_major"/>
</dbReference>
<evidence type="ECO:0000256" key="7">
    <source>
        <dbReference type="ARBA" id="ARBA00022679"/>
    </source>
</evidence>
<dbReference type="Gene3D" id="3.40.640.10">
    <property type="entry name" value="Type I PLP-dependent aspartate aminotransferase-like (Major domain)"/>
    <property type="match status" value="1"/>
</dbReference>
<evidence type="ECO:0000256" key="10">
    <source>
        <dbReference type="ARBA" id="ARBA00047481"/>
    </source>
</evidence>
<keyword evidence="5 11" id="KW-0032">Aminotransferase</keyword>
<dbReference type="SUPFAM" id="SSF53383">
    <property type="entry name" value="PLP-dependent transferases"/>
    <property type="match status" value="1"/>
</dbReference>
<dbReference type="PANTHER" id="PTHR42885:SF2">
    <property type="entry name" value="HISTIDINOL-PHOSPHATE AMINOTRANSFERASE"/>
    <property type="match status" value="1"/>
</dbReference>
<evidence type="ECO:0000259" key="12">
    <source>
        <dbReference type="Pfam" id="PF00155"/>
    </source>
</evidence>
<dbReference type="EMBL" id="VPFL01000027">
    <property type="protein sequence ID" value="TXF10540.1"/>
    <property type="molecule type" value="Genomic_DNA"/>
</dbReference>
<evidence type="ECO:0000256" key="9">
    <source>
        <dbReference type="ARBA" id="ARBA00023102"/>
    </source>
</evidence>
<accession>A0A5C7EU18</accession>
<dbReference type="InterPro" id="IPR004839">
    <property type="entry name" value="Aminotransferase_I/II_large"/>
</dbReference>
<comment type="caution">
    <text evidence="13">The sequence shown here is derived from an EMBL/GenBank/DDBJ whole genome shotgun (WGS) entry which is preliminary data.</text>
</comment>
<dbReference type="GO" id="GO:0000105">
    <property type="term" value="P:L-histidine biosynthetic process"/>
    <property type="evidence" value="ECO:0007669"/>
    <property type="project" value="UniProtKB-UniRule"/>
</dbReference>
<keyword evidence="6 11" id="KW-0028">Amino-acid biosynthesis</keyword>
<comment type="similarity">
    <text evidence="3 11">Belongs to the class-II pyridoxal-phosphate-dependent aminotransferase family. Histidinol-phosphate aminotransferase subfamily.</text>
</comment>
<sequence length="367" mass="39971">MPIKPEQLIRPEILALSAYTVPESRGMVKLDAMENPYRLPPDLQAEVGRLSAQAALNRYPDPRAPALKERLRAFFGLQPGTGLMLGNGSDELIQIVALALARPGAVFLSVEPTFVMFRMIATLVGMEYEGVPLKSDFSLDLDATLAAIEGRRPAVVFIAYPNNPTGNLFDRAALIRIIEAAPGLVVIDEAYHAFAGATLLDALERFDHLLVMRTLSKLGLAGLRLGVLMGAPAWLEQLEKVRLPYNVNVLTQAVAETVLGRRDVLLGQAAAICRERERLARALGQRPGVTVYPSQANFLLFRVAQARDVFENLKQRGVLIKNLSGFHPLLAECLRVTVGTPEENERFLAALDASLGAVAGHGVRRAV</sequence>
<evidence type="ECO:0000256" key="1">
    <source>
        <dbReference type="ARBA" id="ARBA00001933"/>
    </source>
</evidence>
<evidence type="ECO:0000256" key="2">
    <source>
        <dbReference type="ARBA" id="ARBA00005011"/>
    </source>
</evidence>
<keyword evidence="7 11" id="KW-0808">Transferase</keyword>
<comment type="catalytic activity">
    <reaction evidence="10 11">
        <text>L-histidinol phosphate + 2-oxoglutarate = 3-(imidazol-4-yl)-2-oxopropyl phosphate + L-glutamate</text>
        <dbReference type="Rhea" id="RHEA:23744"/>
        <dbReference type="ChEBI" id="CHEBI:16810"/>
        <dbReference type="ChEBI" id="CHEBI:29985"/>
        <dbReference type="ChEBI" id="CHEBI:57766"/>
        <dbReference type="ChEBI" id="CHEBI:57980"/>
        <dbReference type="EC" id="2.6.1.9"/>
    </reaction>
</comment>
<dbReference type="Proteomes" id="UP000321201">
    <property type="component" value="Unassembled WGS sequence"/>
</dbReference>
<evidence type="ECO:0000256" key="3">
    <source>
        <dbReference type="ARBA" id="ARBA00007970"/>
    </source>
</evidence>
<dbReference type="OrthoDB" id="9813612at2"/>
<dbReference type="InParanoid" id="A0A5C7EU18"/>
<dbReference type="FunCoup" id="A0A5C7EU18">
    <property type="interactions" value="490"/>
</dbReference>
<evidence type="ECO:0000256" key="4">
    <source>
        <dbReference type="ARBA" id="ARBA00011738"/>
    </source>
</evidence>
<dbReference type="PANTHER" id="PTHR42885">
    <property type="entry name" value="HISTIDINOL-PHOSPHATE AMINOTRANSFERASE-RELATED"/>
    <property type="match status" value="1"/>
</dbReference>
<dbReference type="NCBIfam" id="TIGR01141">
    <property type="entry name" value="hisC"/>
    <property type="match status" value="1"/>
</dbReference>
<comment type="cofactor">
    <cofactor evidence="1 11">
        <name>pyridoxal 5'-phosphate</name>
        <dbReference type="ChEBI" id="CHEBI:597326"/>
    </cofactor>
</comment>
<dbReference type="Pfam" id="PF00155">
    <property type="entry name" value="Aminotran_1_2"/>
    <property type="match status" value="1"/>
</dbReference>
<keyword evidence="8 11" id="KW-0663">Pyridoxal phosphate</keyword>
<dbReference type="UniPathway" id="UPA00031">
    <property type="reaction ID" value="UER00012"/>
</dbReference>